<gene>
    <name evidence="3" type="ORF">LTR09_011894</name>
</gene>
<organism evidence="3 4">
    <name type="scientific">Extremus antarcticus</name>
    <dbReference type="NCBI Taxonomy" id="702011"/>
    <lineage>
        <taxon>Eukaryota</taxon>
        <taxon>Fungi</taxon>
        <taxon>Dikarya</taxon>
        <taxon>Ascomycota</taxon>
        <taxon>Pezizomycotina</taxon>
        <taxon>Dothideomycetes</taxon>
        <taxon>Dothideomycetidae</taxon>
        <taxon>Mycosphaerellales</taxon>
        <taxon>Extremaceae</taxon>
        <taxon>Extremus</taxon>
    </lineage>
</organism>
<feature type="compositionally biased region" description="Basic and acidic residues" evidence="1">
    <location>
        <begin position="583"/>
        <end position="592"/>
    </location>
</feature>
<feature type="compositionally biased region" description="Low complexity" evidence="1">
    <location>
        <begin position="422"/>
        <end position="443"/>
    </location>
</feature>
<feature type="compositionally biased region" description="Polar residues" evidence="1">
    <location>
        <begin position="176"/>
        <end position="185"/>
    </location>
</feature>
<feature type="compositionally biased region" description="Acidic residues" evidence="1">
    <location>
        <begin position="508"/>
        <end position="521"/>
    </location>
</feature>
<keyword evidence="4" id="KW-1185">Reference proteome</keyword>
<evidence type="ECO:0000259" key="2">
    <source>
        <dbReference type="Pfam" id="PF25823"/>
    </source>
</evidence>
<feature type="compositionally biased region" description="Basic residues" evidence="1">
    <location>
        <begin position="649"/>
        <end position="660"/>
    </location>
</feature>
<feature type="domain" description="Ams2/SPT21 N-terminal" evidence="2">
    <location>
        <begin position="11"/>
        <end position="145"/>
    </location>
</feature>
<name>A0AAJ0D5H1_9PEZI</name>
<feature type="compositionally biased region" description="Low complexity" evidence="1">
    <location>
        <begin position="1063"/>
        <end position="1079"/>
    </location>
</feature>
<sequence>MDFEDEQMGDIPTRPMRVKILYSFDQDNKTNCLARFPEVLQIPAVAIDESSQVGVIELKQVLQAIVGASPELISLLSDTDFTIYAYDYSEHDSPLVGQGRLSAALTATTPTNKTMITGRVCKNVMGLFSNGVKETLEVKLRLTPVPKPAQNEYTKSMEGMRSMSPAMSGGFDPNAWNASVQQSKPQQQMNDYFNFDGMLGGDGMGMGMEDGVFGMGSATGGSGGGLQMATGAGIPETPSDAFPGFNPAFAVHPHSAPGSRAGSPMVSSESSSRSDLLRHQSFSGNPSTFMPDQSRPGSRASVRSEVQHSHQRQASTSSQPPIQQQTEVYYNEDGQPRKRAKVQQADWRGRSSFGGRSGDLRVTAATAASMHMHRPIPKKPSAPGSDLEPPPRVPTPVPQRVQMLPQQQISQSNARRSMLRQASSADSDFMSDFDNYSDAIASSPDDDSPGNSVTAEGTPVDIPSSPPVFSGMNYAQPSSPGLPSLPPSRMADSGYMSERGFTSSNLPENEEDRSPDAEDYEMAAQYRPRSKKPDTFVKIEGDGAALSLEDIPPALKVMRMTLEQPGNMNNLPQKMFLNLPPGRGREPREPRESSQGLKPPAKRPASVNKAATPVPGSAPGSRRGSLALPPIPPSDPAPPSSDIPEAALRKRPAPKKRQSMHRSQTQSNESEAGSPAPSDTEGGKPTGDKRSGSGAQRRKLIENRLQASIAKGVTPQFCTHCGAIETPTWRRLYIKECEGKPTGLDEAEGEGETIGIEVTEKDETTDEATKFLIRKSMKKTKDVQPGAGFTHMMICNPCGLWFNKYRTMRPSDKWGRKTVSRRKSRKQKEAEELSMFTDEMEPPSDMMFFTDQAVPEDTAEDADVEEDVQDARPAVVARHRGQRARANSMQVQPSNGANGKGAWNASQLDAALAREVQSSPARDPGSQQSPIEVAEVTPRPTRRLLFPSPRKDGEVKSLDDNAQASLKAMPHLDPGFPDKPGIDLNFGDTDTSIFEALTFDKENMMPPLEVGEDDLADLFDGSPTAFFKTPRKTPAKNTTSPRSLRQVHHLMKTPTPNRTQRKPLTPNANAANNATLTNPVNDFMTSPSSNRYFLRSTPSRIERTGFTPGRTPGFTPGRRSVDGPSPWSRHLAQMLSDANDGSSNQFTSPSRTAFDFSDLPGFDTPGGRVVGWEGLEGIDGLLSSEFAGFGGSEGVGGGMG</sequence>
<dbReference type="GO" id="GO:0006357">
    <property type="term" value="P:regulation of transcription by RNA polymerase II"/>
    <property type="evidence" value="ECO:0007669"/>
    <property type="project" value="TreeGrafter"/>
</dbReference>
<feature type="region of interest" description="Disordered" evidence="1">
    <location>
        <begin position="914"/>
        <end position="957"/>
    </location>
</feature>
<dbReference type="PANTHER" id="PTHR39147">
    <property type="entry name" value="PROTEIN SPT21"/>
    <property type="match status" value="1"/>
</dbReference>
<feature type="region of interest" description="Disordered" evidence="1">
    <location>
        <begin position="1054"/>
        <end position="1082"/>
    </location>
</feature>
<evidence type="ECO:0000313" key="4">
    <source>
        <dbReference type="Proteomes" id="UP001271007"/>
    </source>
</evidence>
<reference evidence="3" key="1">
    <citation type="submission" date="2023-04" db="EMBL/GenBank/DDBJ databases">
        <title>Black Yeasts Isolated from many extreme environments.</title>
        <authorList>
            <person name="Coleine C."/>
            <person name="Stajich J.E."/>
            <person name="Selbmann L."/>
        </authorList>
    </citation>
    <scope>NUCLEOTIDE SEQUENCE</scope>
    <source>
        <strain evidence="3">CCFEE 5312</strain>
    </source>
</reference>
<dbReference type="InterPro" id="IPR013088">
    <property type="entry name" value="Znf_NHR/GATA"/>
</dbReference>
<comment type="caution">
    <text evidence="3">The sequence shown here is derived from an EMBL/GenBank/DDBJ whole genome shotgun (WGS) entry which is preliminary data.</text>
</comment>
<accession>A0AAJ0D5H1</accession>
<dbReference type="GO" id="GO:0008270">
    <property type="term" value="F:zinc ion binding"/>
    <property type="evidence" value="ECO:0007669"/>
    <property type="project" value="InterPro"/>
</dbReference>
<feature type="region of interest" description="Disordered" evidence="1">
    <location>
        <begin position="161"/>
        <end position="185"/>
    </location>
</feature>
<dbReference type="EMBL" id="JAWDJX010000085">
    <property type="protein sequence ID" value="KAK3046612.1"/>
    <property type="molecule type" value="Genomic_DNA"/>
</dbReference>
<dbReference type="AlphaFoldDB" id="A0AAJ0D5H1"/>
<proteinExistence type="predicted"/>
<feature type="compositionally biased region" description="Polar residues" evidence="1">
    <location>
        <begin position="661"/>
        <end position="671"/>
    </location>
</feature>
<dbReference type="CDD" id="cd00202">
    <property type="entry name" value="ZnF_GATA"/>
    <property type="match status" value="1"/>
</dbReference>
<feature type="compositionally biased region" description="Polar residues" evidence="1">
    <location>
        <begin position="280"/>
        <end position="291"/>
    </location>
</feature>
<feature type="region of interest" description="Disordered" evidence="1">
    <location>
        <begin position="813"/>
        <end position="834"/>
    </location>
</feature>
<feature type="compositionally biased region" description="Polar residues" evidence="1">
    <location>
        <begin position="404"/>
        <end position="415"/>
    </location>
</feature>
<dbReference type="Gene3D" id="3.30.50.10">
    <property type="entry name" value="Erythroid Transcription Factor GATA-1, subunit A"/>
    <property type="match status" value="1"/>
</dbReference>
<feature type="compositionally biased region" description="Low complexity" evidence="1">
    <location>
        <begin position="313"/>
        <end position="326"/>
    </location>
</feature>
<feature type="compositionally biased region" description="Polar residues" evidence="1">
    <location>
        <begin position="885"/>
        <end position="897"/>
    </location>
</feature>
<feature type="compositionally biased region" description="Low complexity" evidence="1">
    <location>
        <begin position="263"/>
        <end position="274"/>
    </location>
</feature>
<dbReference type="Proteomes" id="UP001271007">
    <property type="component" value="Unassembled WGS sequence"/>
</dbReference>
<dbReference type="Pfam" id="PF25823">
    <property type="entry name" value="Ams2-SPT21_N"/>
    <property type="match status" value="1"/>
</dbReference>
<feature type="compositionally biased region" description="Polar residues" evidence="1">
    <location>
        <begin position="916"/>
        <end position="930"/>
    </location>
</feature>
<feature type="region of interest" description="Disordered" evidence="1">
    <location>
        <begin position="1101"/>
        <end position="1125"/>
    </location>
</feature>
<dbReference type="InterPro" id="IPR057725">
    <property type="entry name" value="Ams2-SPT21_N"/>
</dbReference>
<evidence type="ECO:0000313" key="3">
    <source>
        <dbReference type="EMBL" id="KAK3046612.1"/>
    </source>
</evidence>
<feature type="compositionally biased region" description="Basic residues" evidence="1">
    <location>
        <begin position="816"/>
        <end position="826"/>
    </location>
</feature>
<feature type="compositionally biased region" description="Low complexity" evidence="1">
    <location>
        <begin position="1104"/>
        <end position="1118"/>
    </location>
</feature>
<dbReference type="InterPro" id="IPR000679">
    <property type="entry name" value="Znf_GATA"/>
</dbReference>
<feature type="region of interest" description="Disordered" evidence="1">
    <location>
        <begin position="245"/>
        <end position="535"/>
    </location>
</feature>
<dbReference type="SUPFAM" id="SSF57716">
    <property type="entry name" value="Glucocorticoid receptor-like (DNA-binding domain)"/>
    <property type="match status" value="1"/>
</dbReference>
<dbReference type="GO" id="GO:0030466">
    <property type="term" value="P:silent mating-type cassette heterochromatin formation"/>
    <property type="evidence" value="ECO:0007669"/>
    <property type="project" value="TreeGrafter"/>
</dbReference>
<feature type="region of interest" description="Disordered" evidence="1">
    <location>
        <begin position="878"/>
        <end position="902"/>
    </location>
</feature>
<evidence type="ECO:0000256" key="1">
    <source>
        <dbReference type="SAM" id="MobiDB-lite"/>
    </source>
</evidence>
<feature type="compositionally biased region" description="Pro residues" evidence="1">
    <location>
        <begin position="388"/>
        <end position="397"/>
    </location>
</feature>
<feature type="region of interest" description="Disordered" evidence="1">
    <location>
        <begin position="1026"/>
        <end position="1045"/>
    </location>
</feature>
<protein>
    <recommendedName>
        <fullName evidence="2">Ams2/SPT21 N-terminal domain-containing protein</fullName>
    </recommendedName>
</protein>
<dbReference type="GO" id="GO:0000183">
    <property type="term" value="P:rDNA heterochromatin formation"/>
    <property type="evidence" value="ECO:0007669"/>
    <property type="project" value="TreeGrafter"/>
</dbReference>
<dbReference type="PANTHER" id="PTHR39147:SF1">
    <property type="entry name" value="PROTEIN SPT21"/>
    <property type="match status" value="1"/>
</dbReference>
<feature type="compositionally biased region" description="Pro residues" evidence="1">
    <location>
        <begin position="629"/>
        <end position="641"/>
    </location>
</feature>
<feature type="region of interest" description="Disordered" evidence="1">
    <location>
        <begin position="565"/>
        <end position="696"/>
    </location>
</feature>
<dbReference type="GO" id="GO:0043565">
    <property type="term" value="F:sequence-specific DNA binding"/>
    <property type="evidence" value="ECO:0007669"/>
    <property type="project" value="InterPro"/>
</dbReference>
<dbReference type="InterPro" id="IPR042403">
    <property type="entry name" value="Spt21/Ams2"/>
</dbReference>